<evidence type="ECO:0000313" key="4">
    <source>
        <dbReference type="Proteomes" id="UP000275473"/>
    </source>
</evidence>
<feature type="transmembrane region" description="Helical" evidence="1">
    <location>
        <begin position="7"/>
        <end position="25"/>
    </location>
</feature>
<feature type="transmembrane region" description="Helical" evidence="1">
    <location>
        <begin position="69"/>
        <end position="85"/>
    </location>
</feature>
<reference evidence="3 4" key="1">
    <citation type="journal article" date="2018" name="Int. J. Syst. Evol. Microbiol.">
        <title>Planococcus salinus sp. nov., a moderately halophilic bacterium isolated from a saline-alkali soil.</title>
        <authorList>
            <person name="Gan L."/>
        </authorList>
    </citation>
    <scope>NUCLEOTIDE SEQUENCE [LARGE SCALE GENOMIC DNA]</scope>
    <source>
        <strain evidence="3 4">LCB217</strain>
    </source>
</reference>
<name>A0A3M8P8L1_9BACL</name>
<dbReference type="PANTHER" id="PTHR28008:SF1">
    <property type="entry name" value="DOMAIN PROTEIN, PUTATIVE (AFU_ORTHOLOGUE AFUA_3G10980)-RELATED"/>
    <property type="match status" value="1"/>
</dbReference>
<dbReference type="OrthoDB" id="291892at2"/>
<dbReference type="RefSeq" id="WP_123165234.1">
    <property type="nucleotide sequence ID" value="NZ_RIAX01000005.1"/>
</dbReference>
<accession>A0A3M8P8L1</accession>
<dbReference type="InterPro" id="IPR016747">
    <property type="entry name" value="Phosphotransbutyrylase"/>
</dbReference>
<feature type="transmembrane region" description="Helical" evidence="1">
    <location>
        <begin position="92"/>
        <end position="108"/>
    </location>
</feature>
<dbReference type="Proteomes" id="UP000275473">
    <property type="component" value="Unassembled WGS sequence"/>
</dbReference>
<evidence type="ECO:0000313" key="3">
    <source>
        <dbReference type="EMBL" id="RNF39534.1"/>
    </source>
</evidence>
<keyword evidence="1" id="KW-0472">Membrane</keyword>
<dbReference type="InterPro" id="IPR006976">
    <property type="entry name" value="VanZ-like"/>
</dbReference>
<evidence type="ECO:0000256" key="1">
    <source>
        <dbReference type="SAM" id="Phobius"/>
    </source>
</evidence>
<feature type="domain" description="VanZ-like" evidence="2">
    <location>
        <begin position="11"/>
        <end position="143"/>
    </location>
</feature>
<dbReference type="PANTHER" id="PTHR28008">
    <property type="entry name" value="DOMAIN PROTEIN, PUTATIVE (AFU_ORTHOLOGUE AFUA_3G10980)-RELATED"/>
    <property type="match status" value="1"/>
</dbReference>
<dbReference type="EMBL" id="RIAX01000005">
    <property type="protein sequence ID" value="RNF39534.1"/>
    <property type="molecule type" value="Genomic_DNA"/>
</dbReference>
<organism evidence="3 4">
    <name type="scientific">Planococcus salinus</name>
    <dbReference type="NCBI Taxonomy" id="1848460"/>
    <lineage>
        <taxon>Bacteria</taxon>
        <taxon>Bacillati</taxon>
        <taxon>Bacillota</taxon>
        <taxon>Bacilli</taxon>
        <taxon>Bacillales</taxon>
        <taxon>Caryophanaceae</taxon>
        <taxon>Planococcus</taxon>
    </lineage>
</organism>
<keyword evidence="1" id="KW-1133">Transmembrane helix</keyword>
<keyword evidence="1" id="KW-0812">Transmembrane</keyword>
<evidence type="ECO:0000259" key="2">
    <source>
        <dbReference type="Pfam" id="PF04892"/>
    </source>
</evidence>
<sequence length="169" mass="18904">MNLSKRTIFSWAAVILWMAIIFILSHQPASVSSNLSSGITEAIIRAFERIMPDAQFDIRNFHFVVRKNAHFIAYFVLGFLTFHALRQSGVRGIRSFLFSFGICALYAISDEVHQLFIPGRSGEVRDVVIDSAGACAGIAVFGLLARFISKNKRSFRSDARSSGHSFKRI</sequence>
<feature type="transmembrane region" description="Helical" evidence="1">
    <location>
        <begin position="128"/>
        <end position="148"/>
    </location>
</feature>
<keyword evidence="4" id="KW-1185">Reference proteome</keyword>
<proteinExistence type="predicted"/>
<dbReference type="PIRSF" id="PIRSF019083">
    <property type="entry name" value="UCP019083_VanZ"/>
    <property type="match status" value="1"/>
</dbReference>
<comment type="caution">
    <text evidence="3">The sequence shown here is derived from an EMBL/GenBank/DDBJ whole genome shotgun (WGS) entry which is preliminary data.</text>
</comment>
<dbReference type="Pfam" id="PF04892">
    <property type="entry name" value="VanZ"/>
    <property type="match status" value="1"/>
</dbReference>
<protein>
    <submittedName>
        <fullName evidence="3">VanZ family protein</fullName>
    </submittedName>
</protein>
<dbReference type="NCBIfam" id="NF037970">
    <property type="entry name" value="vanZ_1"/>
    <property type="match status" value="1"/>
</dbReference>
<dbReference type="AlphaFoldDB" id="A0A3M8P8L1"/>
<gene>
    <name evidence="3" type="ORF">EEX84_08650</name>
</gene>